<dbReference type="InterPro" id="IPR051677">
    <property type="entry name" value="AfsR-DnrI-RedD_regulator"/>
</dbReference>
<organism evidence="7 8">
    <name type="scientific">Kribbella albertanoniae</name>
    <dbReference type="NCBI Taxonomy" id="1266829"/>
    <lineage>
        <taxon>Bacteria</taxon>
        <taxon>Bacillati</taxon>
        <taxon>Actinomycetota</taxon>
        <taxon>Actinomycetes</taxon>
        <taxon>Propionibacteriales</taxon>
        <taxon>Kribbellaceae</taxon>
        <taxon>Kribbella</taxon>
    </lineage>
</organism>
<dbReference type="InterPro" id="IPR001867">
    <property type="entry name" value="OmpR/PhoB-type_DNA-bd"/>
</dbReference>
<reference evidence="7 8" key="1">
    <citation type="submission" date="2019-03" db="EMBL/GenBank/DDBJ databases">
        <title>Draft genome sequences of novel Actinobacteria.</title>
        <authorList>
            <person name="Sahin N."/>
            <person name="Ay H."/>
            <person name="Saygin H."/>
        </authorList>
    </citation>
    <scope>NUCLEOTIDE SEQUENCE [LARGE SCALE GENOMIC DNA]</scope>
    <source>
        <strain evidence="7 8">JCM 30547</strain>
    </source>
</reference>
<dbReference type="SMART" id="SM00862">
    <property type="entry name" value="Trans_reg_C"/>
    <property type="match status" value="1"/>
</dbReference>
<dbReference type="Pfam" id="PF13424">
    <property type="entry name" value="TPR_12"/>
    <property type="match status" value="1"/>
</dbReference>
<gene>
    <name evidence="7" type="ORF">E1261_23530</name>
</gene>
<dbReference type="PROSITE" id="PS51755">
    <property type="entry name" value="OMPR_PHOB"/>
    <property type="match status" value="1"/>
</dbReference>
<dbReference type="SUPFAM" id="SSF48452">
    <property type="entry name" value="TPR-like"/>
    <property type="match status" value="3"/>
</dbReference>
<evidence type="ECO:0000256" key="2">
    <source>
        <dbReference type="ARBA" id="ARBA00023015"/>
    </source>
</evidence>
<dbReference type="GO" id="GO:0000160">
    <property type="term" value="P:phosphorelay signal transduction system"/>
    <property type="evidence" value="ECO:0007669"/>
    <property type="project" value="InterPro"/>
</dbReference>
<sequence>MGFGVTFRCLGAALEIRLLGPVEVWAGDARLEIGSAKPRLVLAVLAASPGTLVPVEVLMDRVWGEGLPGRPAASLYPYLSKLRRVLEPAGIELVRRSGGYLCAVGAGDVDVARFRERVRAAKESDQSAAIELLDEALALWRGQPLADLSGDWVNSFRVTLSQERLAGWLGLARHRERAGSLDLIAEELLALTEDYPLSEPLAGYVLSALALAGRRAEALDHYAGLRERLADELGVEPGHELSGLHTALLRNTSAAPLPHREAGAAVPRQLPAVARPFVGRAEHLKRLDELADAVGSGDEGTAVVAAITGPGGIGKTTLAVHWAHQAAGRFPDGQLYLNLRGFDPLGTPMPPSEAVRGVLEALGQPTQEIPAGLEARAALFRSLIAGRRVLVLLDNARDAEQVRPMLPGAGGCLVVVTSRNALAGLVAERGAEPIRLDPFATADAWALLQARLTEERLTAEPAAVADLLRPCGGLPLALAVVAGRAAQHPTRPLAELAGELASPRRLDAFDTDDPRTTIRAVFDSSYDALEPEAQRAFRLLGLHPGPDISASAAASLTGNASVHTALRQLEAAHLVTVQGGRYGMHDLVRVYAAELAESDPERGVAARRMLDHYLWGSYTSEQFLVPHRLPPALVPPPVRPGVAPDEPADPDTAIAWFGAERLVLLRLVHAAWATDLDAVVIQFSDTFGTFLWQQRLFDDWITVEKLALAAAERLGDRAAATMAHKGLGRAYIGLGRYPEAAGQLDAALEIACSSGDQMGVAGCHQMLAALHERQRDYASARHHAQQAHELHTRLGDEANCASSLNQIGWFSALLGEYAAAVSACKAAIEIGRGRTLAAAWDSLGYAYHHSGDHGAAIDAYRHAVAGWRETGDQHFVADTLTHLGDALEDAGEHAEARRTWRHALDTLAGFAGPAAAEARSALAERLAVDPSR</sequence>
<keyword evidence="3 5" id="KW-0238">DNA-binding</keyword>
<comment type="caution">
    <text evidence="7">The sequence shown here is derived from an EMBL/GenBank/DDBJ whole genome shotgun (WGS) entry which is preliminary data.</text>
</comment>
<dbReference type="GO" id="GO:0006355">
    <property type="term" value="P:regulation of DNA-templated transcription"/>
    <property type="evidence" value="ECO:0007669"/>
    <property type="project" value="InterPro"/>
</dbReference>
<dbReference type="Pfam" id="PF03704">
    <property type="entry name" value="BTAD"/>
    <property type="match status" value="1"/>
</dbReference>
<dbReference type="InterPro" id="IPR011990">
    <property type="entry name" value="TPR-like_helical_dom_sf"/>
</dbReference>
<dbReference type="Gene3D" id="1.25.40.10">
    <property type="entry name" value="Tetratricopeptide repeat domain"/>
    <property type="match status" value="3"/>
</dbReference>
<evidence type="ECO:0000259" key="6">
    <source>
        <dbReference type="PROSITE" id="PS51755"/>
    </source>
</evidence>
<name>A0A4R4PU30_9ACTN</name>
<accession>A0A4R4PU30</accession>
<dbReference type="InterPro" id="IPR016032">
    <property type="entry name" value="Sig_transdc_resp-reg_C-effctor"/>
</dbReference>
<dbReference type="GO" id="GO:0003677">
    <property type="term" value="F:DNA binding"/>
    <property type="evidence" value="ECO:0007669"/>
    <property type="project" value="UniProtKB-UniRule"/>
</dbReference>
<dbReference type="SMART" id="SM01043">
    <property type="entry name" value="BTAD"/>
    <property type="match status" value="1"/>
</dbReference>
<dbReference type="SUPFAM" id="SSF46894">
    <property type="entry name" value="C-terminal effector domain of the bipartite response regulators"/>
    <property type="match status" value="1"/>
</dbReference>
<dbReference type="InterPro" id="IPR027417">
    <property type="entry name" value="P-loop_NTPase"/>
</dbReference>
<comment type="similarity">
    <text evidence="1">Belongs to the AfsR/DnrI/RedD regulatory family.</text>
</comment>
<dbReference type="EMBL" id="SMKA01000118">
    <property type="protein sequence ID" value="TDC25779.1"/>
    <property type="molecule type" value="Genomic_DNA"/>
</dbReference>
<keyword evidence="2" id="KW-0805">Transcription regulation</keyword>
<dbReference type="OrthoDB" id="4326794at2"/>
<dbReference type="PRINTS" id="PR00364">
    <property type="entry name" value="DISEASERSIST"/>
</dbReference>
<dbReference type="Gene3D" id="3.40.50.300">
    <property type="entry name" value="P-loop containing nucleotide triphosphate hydrolases"/>
    <property type="match status" value="1"/>
</dbReference>
<feature type="domain" description="OmpR/PhoB-type" evidence="6">
    <location>
        <begin position="5"/>
        <end position="103"/>
    </location>
</feature>
<dbReference type="SUPFAM" id="SSF52540">
    <property type="entry name" value="P-loop containing nucleoside triphosphate hydrolases"/>
    <property type="match status" value="1"/>
</dbReference>
<keyword evidence="4" id="KW-0804">Transcription</keyword>
<evidence type="ECO:0000256" key="3">
    <source>
        <dbReference type="ARBA" id="ARBA00023125"/>
    </source>
</evidence>
<evidence type="ECO:0000256" key="1">
    <source>
        <dbReference type="ARBA" id="ARBA00005820"/>
    </source>
</evidence>
<evidence type="ECO:0000313" key="8">
    <source>
        <dbReference type="Proteomes" id="UP000295075"/>
    </source>
</evidence>
<proteinExistence type="inferred from homology"/>
<dbReference type="SMART" id="SM00028">
    <property type="entry name" value="TPR"/>
    <property type="match status" value="5"/>
</dbReference>
<dbReference type="CDD" id="cd15831">
    <property type="entry name" value="BTAD"/>
    <property type="match status" value="1"/>
</dbReference>
<feature type="DNA-binding region" description="OmpR/PhoB-type" evidence="5">
    <location>
        <begin position="5"/>
        <end position="103"/>
    </location>
</feature>
<dbReference type="GO" id="GO:0043531">
    <property type="term" value="F:ADP binding"/>
    <property type="evidence" value="ECO:0007669"/>
    <property type="project" value="InterPro"/>
</dbReference>
<evidence type="ECO:0000256" key="5">
    <source>
        <dbReference type="PROSITE-ProRule" id="PRU01091"/>
    </source>
</evidence>
<dbReference type="InterPro" id="IPR019734">
    <property type="entry name" value="TPR_rpt"/>
</dbReference>
<keyword evidence="8" id="KW-1185">Reference proteome</keyword>
<dbReference type="Gene3D" id="1.10.10.10">
    <property type="entry name" value="Winged helix-like DNA-binding domain superfamily/Winged helix DNA-binding domain"/>
    <property type="match status" value="1"/>
</dbReference>
<dbReference type="Pfam" id="PF00931">
    <property type="entry name" value="NB-ARC"/>
    <property type="match status" value="1"/>
</dbReference>
<dbReference type="InterPro" id="IPR036388">
    <property type="entry name" value="WH-like_DNA-bd_sf"/>
</dbReference>
<evidence type="ECO:0000313" key="7">
    <source>
        <dbReference type="EMBL" id="TDC25779.1"/>
    </source>
</evidence>
<dbReference type="InterPro" id="IPR005158">
    <property type="entry name" value="BTAD"/>
</dbReference>
<protein>
    <submittedName>
        <fullName evidence="7">Tetratricopeptide repeat protein</fullName>
    </submittedName>
</protein>
<dbReference type="InterPro" id="IPR002182">
    <property type="entry name" value="NB-ARC"/>
</dbReference>
<dbReference type="Proteomes" id="UP000295075">
    <property type="component" value="Unassembled WGS sequence"/>
</dbReference>
<dbReference type="AlphaFoldDB" id="A0A4R4PU30"/>
<dbReference type="PANTHER" id="PTHR35807">
    <property type="entry name" value="TRANSCRIPTIONAL REGULATOR REDD-RELATED"/>
    <property type="match status" value="1"/>
</dbReference>
<evidence type="ECO:0000256" key="4">
    <source>
        <dbReference type="ARBA" id="ARBA00023163"/>
    </source>
</evidence>
<dbReference type="PANTHER" id="PTHR35807:SF1">
    <property type="entry name" value="TRANSCRIPTIONAL REGULATOR REDD"/>
    <property type="match status" value="1"/>
</dbReference>